<feature type="domain" description="Response regulatory" evidence="3">
    <location>
        <begin position="6"/>
        <end position="120"/>
    </location>
</feature>
<reference evidence="5" key="1">
    <citation type="submission" date="2022-01" db="EMBL/GenBank/DDBJ databases">
        <title>Nocardioidaceae gen. sp. A5X3R13.</title>
        <authorList>
            <person name="Lopez Marin M.A."/>
            <person name="Uhlik O."/>
        </authorList>
    </citation>
    <scope>NUCLEOTIDE SEQUENCE</scope>
    <source>
        <strain evidence="5">A5X3R13</strain>
    </source>
</reference>
<dbReference type="RefSeq" id="WP_271636752.1">
    <property type="nucleotide sequence ID" value="NZ_CP094970.1"/>
</dbReference>
<sequence>MKTRMRVLVVDDERPVLDELAYLLSGSELIGEIYTATTGRDALRLLREHGIDALFLDIAMPGLSGLDLARELGSDPHAPRIVFVTAHDDHAVDAFELDVDDYLLKPVRRSRLDEAIRRVSEALEAAAHSDEQIAVELGGVTRFVMRSDVVYVEAHGDYARLHTDAGSHLIRTPLSALAERWSGAGFLRIHRSVLVSAPHIRALRTVKGASTVVVALAGEPVELHVARRAVRELRQQLQGESP</sequence>
<proteinExistence type="predicted"/>
<gene>
    <name evidence="5" type="ORF">L0C25_12125</name>
</gene>
<dbReference type="SMART" id="SM00850">
    <property type="entry name" value="LytTR"/>
    <property type="match status" value="1"/>
</dbReference>
<dbReference type="SUPFAM" id="SSF52172">
    <property type="entry name" value="CheY-like"/>
    <property type="match status" value="1"/>
</dbReference>
<dbReference type="Pfam" id="PF04397">
    <property type="entry name" value="LytTR"/>
    <property type="match status" value="1"/>
</dbReference>
<dbReference type="Gene3D" id="2.40.50.1020">
    <property type="entry name" value="LytTr DNA-binding domain"/>
    <property type="match status" value="1"/>
</dbReference>
<organism evidence="5 6">
    <name type="scientific">Solicola gregarius</name>
    <dbReference type="NCBI Taxonomy" id="2908642"/>
    <lineage>
        <taxon>Bacteria</taxon>
        <taxon>Bacillati</taxon>
        <taxon>Actinomycetota</taxon>
        <taxon>Actinomycetes</taxon>
        <taxon>Propionibacteriales</taxon>
        <taxon>Nocardioidaceae</taxon>
        <taxon>Solicola</taxon>
    </lineage>
</organism>
<keyword evidence="2" id="KW-0597">Phosphoprotein</keyword>
<dbReference type="InterPro" id="IPR007492">
    <property type="entry name" value="LytTR_DNA-bd_dom"/>
</dbReference>
<dbReference type="GO" id="GO:0005829">
    <property type="term" value="C:cytosol"/>
    <property type="evidence" value="ECO:0007669"/>
    <property type="project" value="TreeGrafter"/>
</dbReference>
<dbReference type="GO" id="GO:0000976">
    <property type="term" value="F:transcription cis-regulatory region binding"/>
    <property type="evidence" value="ECO:0007669"/>
    <property type="project" value="TreeGrafter"/>
</dbReference>
<dbReference type="PANTHER" id="PTHR48111:SF69">
    <property type="entry name" value="RESPONSE REGULATOR RECEIVER"/>
    <property type="match status" value="1"/>
</dbReference>
<evidence type="ECO:0000256" key="2">
    <source>
        <dbReference type="PROSITE-ProRule" id="PRU00169"/>
    </source>
</evidence>
<protein>
    <submittedName>
        <fullName evidence="5">LytTR family DNA-binding domain-containing protein</fullName>
    </submittedName>
</protein>
<dbReference type="GO" id="GO:0006355">
    <property type="term" value="P:regulation of DNA-templated transcription"/>
    <property type="evidence" value="ECO:0007669"/>
    <property type="project" value="TreeGrafter"/>
</dbReference>
<name>A0AA46TNS3_9ACTN</name>
<dbReference type="GO" id="GO:0000156">
    <property type="term" value="F:phosphorelay response regulator activity"/>
    <property type="evidence" value="ECO:0007669"/>
    <property type="project" value="TreeGrafter"/>
</dbReference>
<dbReference type="Proteomes" id="UP001164390">
    <property type="component" value="Chromosome"/>
</dbReference>
<dbReference type="PROSITE" id="PS50930">
    <property type="entry name" value="HTH_LYTTR"/>
    <property type="match status" value="1"/>
</dbReference>
<dbReference type="Pfam" id="PF00072">
    <property type="entry name" value="Response_reg"/>
    <property type="match status" value="1"/>
</dbReference>
<dbReference type="EMBL" id="CP094970">
    <property type="protein sequence ID" value="UYM07778.1"/>
    <property type="molecule type" value="Genomic_DNA"/>
</dbReference>
<keyword evidence="6" id="KW-1185">Reference proteome</keyword>
<feature type="domain" description="HTH LytTR-type" evidence="4">
    <location>
        <begin position="133"/>
        <end position="239"/>
    </location>
</feature>
<accession>A0AA46TNS3</accession>
<dbReference type="InterPro" id="IPR001789">
    <property type="entry name" value="Sig_transdc_resp-reg_receiver"/>
</dbReference>
<dbReference type="AlphaFoldDB" id="A0AA46TNS3"/>
<dbReference type="SMART" id="SM00448">
    <property type="entry name" value="REC"/>
    <property type="match status" value="1"/>
</dbReference>
<dbReference type="GO" id="GO:0032993">
    <property type="term" value="C:protein-DNA complex"/>
    <property type="evidence" value="ECO:0007669"/>
    <property type="project" value="TreeGrafter"/>
</dbReference>
<dbReference type="PROSITE" id="PS50110">
    <property type="entry name" value="RESPONSE_REGULATORY"/>
    <property type="match status" value="1"/>
</dbReference>
<feature type="modified residue" description="4-aspartylphosphate" evidence="2">
    <location>
        <position position="57"/>
    </location>
</feature>
<evidence type="ECO:0000259" key="3">
    <source>
        <dbReference type="PROSITE" id="PS50110"/>
    </source>
</evidence>
<evidence type="ECO:0000313" key="5">
    <source>
        <dbReference type="EMBL" id="UYM07778.1"/>
    </source>
</evidence>
<dbReference type="InterPro" id="IPR011006">
    <property type="entry name" value="CheY-like_superfamily"/>
</dbReference>
<evidence type="ECO:0000259" key="4">
    <source>
        <dbReference type="PROSITE" id="PS50930"/>
    </source>
</evidence>
<dbReference type="PANTHER" id="PTHR48111">
    <property type="entry name" value="REGULATOR OF RPOS"/>
    <property type="match status" value="1"/>
</dbReference>
<dbReference type="InterPro" id="IPR039420">
    <property type="entry name" value="WalR-like"/>
</dbReference>
<evidence type="ECO:0000256" key="1">
    <source>
        <dbReference type="ARBA" id="ARBA00023125"/>
    </source>
</evidence>
<dbReference type="Gene3D" id="3.40.50.2300">
    <property type="match status" value="1"/>
</dbReference>
<evidence type="ECO:0000313" key="6">
    <source>
        <dbReference type="Proteomes" id="UP001164390"/>
    </source>
</evidence>
<dbReference type="KEGG" id="sgrg:L0C25_12125"/>
<keyword evidence="1 5" id="KW-0238">DNA-binding</keyword>